<reference evidence="2" key="2">
    <citation type="journal article" date="2017" name="BMC Genomics">
        <title>Evolutionarily recent, insertional fission of mitochondrial cox2 into complementary genes in bilaterian Metazoa.</title>
        <authorList>
            <person name="Szafranski P."/>
        </authorList>
    </citation>
    <scope>NUCLEOTIDE SEQUENCE</scope>
</reference>
<geneLocation type="mitochondrion" evidence="2"/>
<dbReference type="AlphaFoldDB" id="A0A1W5LJM8"/>
<proteinExistence type="predicted"/>
<gene>
    <name evidence="2" type="primary">ND6</name>
</gene>
<keyword evidence="1" id="KW-0812">Transmembrane</keyword>
<evidence type="ECO:0000313" key="2">
    <source>
        <dbReference type="EMBL" id="ANH55767.1"/>
    </source>
</evidence>
<feature type="transmembrane region" description="Helical" evidence="1">
    <location>
        <begin position="100"/>
        <end position="120"/>
    </location>
</feature>
<feature type="transmembrane region" description="Helical" evidence="1">
    <location>
        <begin position="154"/>
        <end position="176"/>
    </location>
</feature>
<keyword evidence="1" id="KW-1133">Transmembrane helix</keyword>
<keyword evidence="1" id="KW-0472">Membrane</keyword>
<reference evidence="2" key="1">
    <citation type="submission" date="2015-09" db="EMBL/GenBank/DDBJ databases">
        <authorList>
            <person name="Szafranski P."/>
        </authorList>
    </citation>
    <scope>NUCLEOTIDE SEQUENCE</scope>
</reference>
<organism evidence="2">
    <name type="scientific">Dielis plumipes fossulana</name>
    <dbReference type="NCBI Taxonomy" id="2977626"/>
    <lineage>
        <taxon>Eukaryota</taxon>
        <taxon>Metazoa</taxon>
        <taxon>Ecdysozoa</taxon>
        <taxon>Arthropoda</taxon>
        <taxon>Hexapoda</taxon>
        <taxon>Insecta</taxon>
        <taxon>Pterygota</taxon>
        <taxon>Neoptera</taxon>
        <taxon>Endopterygota</taxon>
        <taxon>Hymenoptera</taxon>
        <taxon>Apocrita</taxon>
        <taxon>Aculeata</taxon>
        <taxon>Scolioidea</taxon>
        <taxon>Scoliidae</taxon>
        <taxon>Dielis</taxon>
        <taxon>Dielis plumipes</taxon>
    </lineage>
</organism>
<sequence length="190" mass="22947">MYNIMNSSLFLLYMYFILNVNMFIIFIMCFFFPYKHPMEMCIYLSIFITMILIITGSNMSSFIYSFLIFMIMVGGLMVMFLYFSSSASMSKSNTMIKLKYLITLFLIMFISTMLIFYYLYNLSMFNFKDELWMMSINNELDIFKTMEKIYKLNYTFISTMSIVFLFIFMLSIVKVCKMWKVLSIRQKYNK</sequence>
<feature type="transmembrane region" description="Helical" evidence="1">
    <location>
        <begin position="40"/>
        <end position="56"/>
    </location>
</feature>
<feature type="transmembrane region" description="Helical" evidence="1">
    <location>
        <begin position="62"/>
        <end position="84"/>
    </location>
</feature>
<dbReference type="EMBL" id="KT740996">
    <property type="protein sequence ID" value="ANH55767.1"/>
    <property type="molecule type" value="Genomic_DNA"/>
</dbReference>
<name>A0A1W5LJM8_9HYME</name>
<protein>
    <submittedName>
        <fullName evidence="2">NADH dehydrogenase subunit 6</fullName>
    </submittedName>
</protein>
<feature type="transmembrane region" description="Helical" evidence="1">
    <location>
        <begin position="12"/>
        <end position="33"/>
    </location>
</feature>
<evidence type="ECO:0000256" key="1">
    <source>
        <dbReference type="SAM" id="Phobius"/>
    </source>
</evidence>
<keyword evidence="2" id="KW-0496">Mitochondrion</keyword>
<accession>A0A1W5LJM8</accession>